<keyword evidence="1" id="KW-1188">Viral release from host cell</keyword>
<dbReference type="InterPro" id="IPR052404">
    <property type="entry name" value="SPP1-like_terminase"/>
</dbReference>
<evidence type="ECO:0000256" key="2">
    <source>
        <dbReference type="ARBA" id="ARBA00023219"/>
    </source>
</evidence>
<dbReference type="InterPro" id="IPR005335">
    <property type="entry name" value="Terminase_ssu"/>
</dbReference>
<dbReference type="EMBL" id="JBHSSI010000103">
    <property type="protein sequence ID" value="MFC6261967.1"/>
    <property type="molecule type" value="Genomic_DNA"/>
</dbReference>
<reference evidence="4" key="1">
    <citation type="journal article" date="2019" name="Int. J. Syst. Evol. Microbiol.">
        <title>The Global Catalogue of Microorganisms (GCM) 10K type strain sequencing project: providing services to taxonomists for standard genome sequencing and annotation.</title>
        <authorList>
            <consortium name="The Broad Institute Genomics Platform"/>
            <consortium name="The Broad Institute Genome Sequencing Center for Infectious Disease"/>
            <person name="Wu L."/>
            <person name="Ma J."/>
        </authorList>
    </citation>
    <scope>NUCLEOTIDE SEQUENCE [LARGE SCALE GENOMIC DNA]</scope>
    <source>
        <strain evidence="4">CCM 8908</strain>
    </source>
</reference>
<dbReference type="PANTHER" id="PTHR41328">
    <property type="entry name" value="TERMINASE SMALL SUBUNIT-RELATED"/>
    <property type="match status" value="1"/>
</dbReference>
<gene>
    <name evidence="3" type="ORF">ACFP1C_13655</name>
</gene>
<comment type="caution">
    <text evidence="3">The sequence shown here is derived from an EMBL/GenBank/DDBJ whole genome shotgun (WGS) entry which is preliminary data.</text>
</comment>
<keyword evidence="2" id="KW-0231">Viral genome packaging</keyword>
<evidence type="ECO:0000313" key="4">
    <source>
        <dbReference type="Proteomes" id="UP001596283"/>
    </source>
</evidence>
<proteinExistence type="predicted"/>
<dbReference type="Gene3D" id="1.10.10.1400">
    <property type="entry name" value="Terminase, small subunit, N-terminal DNA-binding domain, HTH motif"/>
    <property type="match status" value="1"/>
</dbReference>
<dbReference type="Proteomes" id="UP001596283">
    <property type="component" value="Unassembled WGS sequence"/>
</dbReference>
<dbReference type="Pfam" id="PF03592">
    <property type="entry name" value="Terminase_2"/>
    <property type="match status" value="1"/>
</dbReference>
<dbReference type="Gene3D" id="6.10.140.2160">
    <property type="match status" value="1"/>
</dbReference>
<evidence type="ECO:0000256" key="1">
    <source>
        <dbReference type="ARBA" id="ARBA00022612"/>
    </source>
</evidence>
<evidence type="ECO:0000313" key="3">
    <source>
        <dbReference type="EMBL" id="MFC6261967.1"/>
    </source>
</evidence>
<protein>
    <submittedName>
        <fullName evidence="3">Terminase small subunit</fullName>
    </submittedName>
</protein>
<accession>A0ABW1TL03</accession>
<keyword evidence="4" id="KW-1185">Reference proteome</keyword>
<dbReference type="RefSeq" id="WP_125685997.1">
    <property type="nucleotide sequence ID" value="NZ_JBHSSI010000103.1"/>
</dbReference>
<dbReference type="PANTHER" id="PTHR41328:SF2">
    <property type="entry name" value="TERMINASE SMALL SUBUNIT"/>
    <property type="match status" value="1"/>
</dbReference>
<name>A0ABW1TL03_9LACO</name>
<dbReference type="InterPro" id="IPR038713">
    <property type="entry name" value="Terminase_Gp1_N_sf"/>
</dbReference>
<organism evidence="3 4">
    <name type="scientific">Levilactobacillus fujinensis</name>
    <dbReference type="NCBI Taxonomy" id="2486024"/>
    <lineage>
        <taxon>Bacteria</taxon>
        <taxon>Bacillati</taxon>
        <taxon>Bacillota</taxon>
        <taxon>Bacilli</taxon>
        <taxon>Lactobacillales</taxon>
        <taxon>Lactobacillaceae</taxon>
        <taxon>Levilactobacillus</taxon>
    </lineage>
</organism>
<sequence length="144" mass="15698">MQKLTVKQQKFADEYIISGNATQAAELAGYAKRSAHSIGAENLQKPAIATYIESRRKEISDGKIADQQEILEYLTATMRGEETESVATAKGIYTDVEVGAKDRVKAAELLGKRYAMWTEKRDVTATVGPVQIADDIPTGSDEDG</sequence>